<feature type="compositionally biased region" description="Basic and acidic residues" evidence="1">
    <location>
        <begin position="135"/>
        <end position="144"/>
    </location>
</feature>
<dbReference type="EMBL" id="MFQB01000031">
    <property type="protein sequence ID" value="OGH67487.1"/>
    <property type="molecule type" value="Genomic_DNA"/>
</dbReference>
<evidence type="ECO:0000313" key="2">
    <source>
        <dbReference type="EMBL" id="OGH67487.1"/>
    </source>
</evidence>
<feature type="region of interest" description="Disordered" evidence="1">
    <location>
        <begin position="112"/>
        <end position="144"/>
    </location>
</feature>
<proteinExistence type="predicted"/>
<sequence length="271" mass="31198">MPERAAMFPEAIRAKEAVETKVDQKLLRDILTIFLLFYSKKGLTQEHFFHIMRRRLEQEFHYGGAVTSREFLRAIEELERRGFLNKVVEGKEHIGNWYWRCFITPAGQAFAEKAAEEEQATPPEEESASAIEGQDLEKSGRESEEDNLIERAVKIFPPQQRNRARALIRVHQRGGTLFTQVGTTMLFEDLFRDLSKLFGAAQEEDLAVSSEDLDNENERFISVEVLERFLQTGDLHRDEPAYNKDGHQDLQIRKKTGSGGPTLDLIEKGMR</sequence>
<dbReference type="Proteomes" id="UP000176282">
    <property type="component" value="Unassembled WGS sequence"/>
</dbReference>
<name>A0A1F6M754_9BACT</name>
<protein>
    <submittedName>
        <fullName evidence="2">Uncharacterized protein</fullName>
    </submittedName>
</protein>
<dbReference type="AlphaFoldDB" id="A0A1F6M754"/>
<feature type="compositionally biased region" description="Acidic residues" evidence="1">
    <location>
        <begin position="115"/>
        <end position="127"/>
    </location>
</feature>
<evidence type="ECO:0000256" key="1">
    <source>
        <dbReference type="SAM" id="MobiDB-lite"/>
    </source>
</evidence>
<organism evidence="2 3">
    <name type="scientific">Candidatus Magasanikbacteria bacterium RIFCSPHIGHO2_02_FULL_47_14</name>
    <dbReference type="NCBI Taxonomy" id="1798680"/>
    <lineage>
        <taxon>Bacteria</taxon>
        <taxon>Candidatus Magasanikiibacteriota</taxon>
    </lineage>
</organism>
<gene>
    <name evidence="2" type="ORF">A3J66_03580</name>
</gene>
<comment type="caution">
    <text evidence="2">The sequence shown here is derived from an EMBL/GenBank/DDBJ whole genome shotgun (WGS) entry which is preliminary data.</text>
</comment>
<reference evidence="2 3" key="1">
    <citation type="journal article" date="2016" name="Nat. Commun.">
        <title>Thousands of microbial genomes shed light on interconnected biogeochemical processes in an aquifer system.</title>
        <authorList>
            <person name="Anantharaman K."/>
            <person name="Brown C.T."/>
            <person name="Hug L.A."/>
            <person name="Sharon I."/>
            <person name="Castelle C.J."/>
            <person name="Probst A.J."/>
            <person name="Thomas B.C."/>
            <person name="Singh A."/>
            <person name="Wilkins M.J."/>
            <person name="Karaoz U."/>
            <person name="Brodie E.L."/>
            <person name="Williams K.H."/>
            <person name="Hubbard S.S."/>
            <person name="Banfield J.F."/>
        </authorList>
    </citation>
    <scope>NUCLEOTIDE SEQUENCE [LARGE SCALE GENOMIC DNA]</scope>
</reference>
<evidence type="ECO:0000313" key="3">
    <source>
        <dbReference type="Proteomes" id="UP000176282"/>
    </source>
</evidence>
<accession>A0A1F6M754</accession>